<name>A0A8F4XEN1_9GENT</name>
<keyword evidence="1" id="KW-0396">Initiation factor</keyword>
<dbReference type="Gene3D" id="2.40.50.140">
    <property type="entry name" value="Nucleic acid-binding proteins"/>
    <property type="match status" value="1"/>
</dbReference>
<geneLocation type="chloroplast" evidence="1"/>
<proteinExistence type="predicted"/>
<sequence>MVIFLIHKMYQKWILLNCKKLNRVKVEVSCYDSTWGRIIFRLRNKNSQILWFEHPLIVE</sequence>
<keyword evidence="1" id="KW-0934">Plastid</keyword>
<keyword evidence="1" id="KW-0648">Protein biosynthesis</keyword>
<organism evidence="1">
    <name type="scientific">Gentiana yunnanensis</name>
    <dbReference type="NCBI Taxonomy" id="1499142"/>
    <lineage>
        <taxon>Eukaryota</taxon>
        <taxon>Viridiplantae</taxon>
        <taxon>Streptophyta</taxon>
        <taxon>Embryophyta</taxon>
        <taxon>Tracheophyta</taxon>
        <taxon>Spermatophyta</taxon>
        <taxon>Magnoliopsida</taxon>
        <taxon>eudicotyledons</taxon>
        <taxon>Gunneridae</taxon>
        <taxon>Pentapetalae</taxon>
        <taxon>asterids</taxon>
        <taxon>lamiids</taxon>
        <taxon>Gentianales</taxon>
        <taxon>Gentianaceae</taxon>
        <taxon>Gentianeae</taxon>
        <taxon>Gentianinae</taxon>
        <taxon>Gentiana</taxon>
    </lineage>
</organism>
<dbReference type="GO" id="GO:0003743">
    <property type="term" value="F:translation initiation factor activity"/>
    <property type="evidence" value="ECO:0007669"/>
    <property type="project" value="UniProtKB-KW"/>
</dbReference>
<evidence type="ECO:0000313" key="1">
    <source>
        <dbReference type="EMBL" id="QXI84484.1"/>
    </source>
</evidence>
<gene>
    <name evidence="1" type="primary">infA</name>
</gene>
<keyword evidence="1" id="KW-0150">Chloroplast</keyword>
<accession>A0A8F4XEN1</accession>
<dbReference type="AlphaFoldDB" id="A0A8F4XEN1"/>
<protein>
    <submittedName>
        <fullName evidence="1">Translation initiation factor 1</fullName>
    </submittedName>
</protein>
<dbReference type="InterPro" id="IPR012340">
    <property type="entry name" value="NA-bd_OB-fold"/>
</dbReference>
<reference evidence="1" key="1">
    <citation type="journal article" date="2021" name="Ecol. Evol.">
        <title>Lineage-specific plastid degradation in subtribe Gentianinae (Gentianaceae).</title>
        <authorList>
            <person name="Fu P.C."/>
            <person name="Sun S.S."/>
            <person name="Twyford A.D."/>
            <person name="Li B.B."/>
            <person name="Zhou R.Q."/>
            <person name="Chen S.L."/>
            <person name="Gao Q.B."/>
            <person name="Favre A."/>
        </authorList>
    </citation>
    <scope>NUCLEOTIDE SEQUENCE</scope>
</reference>
<dbReference type="EMBL" id="MN199140">
    <property type="protein sequence ID" value="QXI84484.1"/>
    <property type="molecule type" value="Genomic_DNA"/>
</dbReference>